<dbReference type="PANTHER" id="PTHR11986:SF58">
    <property type="entry name" value="LEUCINE_METHIONINE RACEMASE"/>
    <property type="match status" value="1"/>
</dbReference>
<protein>
    <submittedName>
        <fullName evidence="7">4-aminobutyrate aminotransferase</fullName>
        <ecNumber evidence="7">2.6.1.19</ecNumber>
    </submittedName>
</protein>
<dbReference type="Gene3D" id="3.90.1150.10">
    <property type="entry name" value="Aspartate Aminotransferase, domain 1"/>
    <property type="match status" value="1"/>
</dbReference>
<keyword evidence="4 7" id="KW-0808">Transferase</keyword>
<dbReference type="InterPro" id="IPR049704">
    <property type="entry name" value="Aminotrans_3_PPA_site"/>
</dbReference>
<dbReference type="NCBIfam" id="NF004426">
    <property type="entry name" value="PRK05769.1"/>
    <property type="match status" value="1"/>
</dbReference>
<evidence type="ECO:0000256" key="6">
    <source>
        <dbReference type="RuleBase" id="RU003560"/>
    </source>
</evidence>
<evidence type="ECO:0000256" key="3">
    <source>
        <dbReference type="ARBA" id="ARBA00022576"/>
    </source>
</evidence>
<gene>
    <name evidence="7" type="ORF">HDF08_000199</name>
</gene>
<dbReference type="InterPro" id="IPR015424">
    <property type="entry name" value="PyrdxlP-dep_Trfase"/>
</dbReference>
<dbReference type="InterPro" id="IPR015421">
    <property type="entry name" value="PyrdxlP-dep_Trfase_major"/>
</dbReference>
<keyword evidence="5 6" id="KW-0663">Pyridoxal phosphate</keyword>
<evidence type="ECO:0000256" key="2">
    <source>
        <dbReference type="ARBA" id="ARBA00008954"/>
    </source>
</evidence>
<proteinExistence type="inferred from homology"/>
<evidence type="ECO:0000256" key="4">
    <source>
        <dbReference type="ARBA" id="ARBA00022679"/>
    </source>
</evidence>
<keyword evidence="3 7" id="KW-0032">Aminotransferase</keyword>
<dbReference type="GO" id="GO:0042802">
    <property type="term" value="F:identical protein binding"/>
    <property type="evidence" value="ECO:0007669"/>
    <property type="project" value="TreeGrafter"/>
</dbReference>
<dbReference type="EMBL" id="JACCCU010000001">
    <property type="protein sequence ID" value="NYF88132.1"/>
    <property type="molecule type" value="Genomic_DNA"/>
</dbReference>
<dbReference type="Gene3D" id="3.40.640.10">
    <property type="entry name" value="Type I PLP-dependent aspartate aminotransferase-like (Major domain)"/>
    <property type="match status" value="1"/>
</dbReference>
<dbReference type="FunFam" id="3.40.640.10:FF:000013">
    <property type="entry name" value="4-aminobutyrate aminotransferase"/>
    <property type="match status" value="1"/>
</dbReference>
<dbReference type="GO" id="GO:0034386">
    <property type="term" value="F:4-aminobutyrate:2-oxoglutarate transaminase activity"/>
    <property type="evidence" value="ECO:0007669"/>
    <property type="project" value="UniProtKB-EC"/>
</dbReference>
<sequence>MSTLTEKTLTENTLQDLKQNSAQGVTPAAGEAIRSKHYAEFGPKLKTALPGPNAKKIVADDDRLISPSYTRSYPMVAKSGRGIRVTDVDGNEFIDFAAGIAVNSTGHCHPEVVKAIQDQAAELIHMSGTDFYYQNMTTLAERLSAIAPMPGPHKFYYGNSGAEAVECAMKLARYHTGRQNIISFFGAFHGRTMGALSLTGSKPQQKRRFAPFVPGVHHVRYPYAYRGCSGGPQAEEAFALGCARYIEEKLFKTILPPEEVAAIILEPIQGEGGYVVAPTNFLEEIRRICDRHGILLIADEVQSGAARTGKWWAIEHSGVQPDIVCIAKGIASGMPLGICMAKADVMDWVPGSHASTFGGNPICIAAALATMDILEREGLQNAATIGEKMLDRLRPWVAKHPTVGDVRGRGLMIGVEIVKDQQSRTPVGSMRDKIVDLAFERGLLILGCGETTIRLCPPLIVNQQEADIALDILEECITLAAKA</sequence>
<dbReference type="PIRSF" id="PIRSF000521">
    <property type="entry name" value="Transaminase_4ab_Lys_Orn"/>
    <property type="match status" value="1"/>
</dbReference>
<dbReference type="PANTHER" id="PTHR11986">
    <property type="entry name" value="AMINOTRANSFERASE CLASS III"/>
    <property type="match status" value="1"/>
</dbReference>
<name>A0A852VEW0_9BACT</name>
<dbReference type="GO" id="GO:0030170">
    <property type="term" value="F:pyridoxal phosphate binding"/>
    <property type="evidence" value="ECO:0007669"/>
    <property type="project" value="InterPro"/>
</dbReference>
<dbReference type="Pfam" id="PF00202">
    <property type="entry name" value="Aminotran_3"/>
    <property type="match status" value="1"/>
</dbReference>
<evidence type="ECO:0000313" key="7">
    <source>
        <dbReference type="EMBL" id="NYF88132.1"/>
    </source>
</evidence>
<evidence type="ECO:0000256" key="5">
    <source>
        <dbReference type="ARBA" id="ARBA00022898"/>
    </source>
</evidence>
<reference evidence="7 8" key="1">
    <citation type="submission" date="2020-07" db="EMBL/GenBank/DDBJ databases">
        <title>Genomic Encyclopedia of Type Strains, Phase IV (KMG-V): Genome sequencing to study the core and pangenomes of soil and plant-associated prokaryotes.</title>
        <authorList>
            <person name="Whitman W."/>
        </authorList>
    </citation>
    <scope>NUCLEOTIDE SEQUENCE [LARGE SCALE GENOMIC DNA]</scope>
    <source>
        <strain evidence="7 8">M8UP22</strain>
    </source>
</reference>
<dbReference type="InterPro" id="IPR005814">
    <property type="entry name" value="Aminotrans_3"/>
</dbReference>
<dbReference type="EC" id="2.6.1.19" evidence="7"/>
<organism evidence="7 8">
    <name type="scientific">Tunturiibacter lichenicola</name>
    <dbReference type="NCBI Taxonomy" id="2051959"/>
    <lineage>
        <taxon>Bacteria</taxon>
        <taxon>Pseudomonadati</taxon>
        <taxon>Acidobacteriota</taxon>
        <taxon>Terriglobia</taxon>
        <taxon>Terriglobales</taxon>
        <taxon>Acidobacteriaceae</taxon>
        <taxon>Tunturiibacter</taxon>
    </lineage>
</organism>
<dbReference type="Proteomes" id="UP000564385">
    <property type="component" value="Unassembled WGS sequence"/>
</dbReference>
<comment type="similarity">
    <text evidence="2 6">Belongs to the class-III pyridoxal-phosphate-dependent aminotransferase family.</text>
</comment>
<dbReference type="InterPro" id="IPR015422">
    <property type="entry name" value="PyrdxlP-dep_Trfase_small"/>
</dbReference>
<evidence type="ECO:0000256" key="1">
    <source>
        <dbReference type="ARBA" id="ARBA00001933"/>
    </source>
</evidence>
<dbReference type="InterPro" id="IPR050103">
    <property type="entry name" value="Class-III_PLP-dep_AT"/>
</dbReference>
<dbReference type="PROSITE" id="PS00600">
    <property type="entry name" value="AA_TRANSFER_CLASS_3"/>
    <property type="match status" value="1"/>
</dbReference>
<evidence type="ECO:0000313" key="8">
    <source>
        <dbReference type="Proteomes" id="UP000564385"/>
    </source>
</evidence>
<accession>A0A852VEW0</accession>
<comment type="caution">
    <text evidence="7">The sequence shown here is derived from an EMBL/GenBank/DDBJ whole genome shotgun (WGS) entry which is preliminary data.</text>
</comment>
<comment type="cofactor">
    <cofactor evidence="1">
        <name>pyridoxal 5'-phosphate</name>
        <dbReference type="ChEBI" id="CHEBI:597326"/>
    </cofactor>
</comment>
<dbReference type="CDD" id="cd00610">
    <property type="entry name" value="OAT_like"/>
    <property type="match status" value="1"/>
</dbReference>
<dbReference type="AlphaFoldDB" id="A0A852VEW0"/>
<dbReference type="SUPFAM" id="SSF53383">
    <property type="entry name" value="PLP-dependent transferases"/>
    <property type="match status" value="1"/>
</dbReference>